<feature type="transmembrane region" description="Helical" evidence="8">
    <location>
        <begin position="301"/>
        <end position="319"/>
    </location>
</feature>
<gene>
    <name evidence="9" type="ORF">EDM59_02370</name>
</gene>
<feature type="transmembrane region" description="Helical" evidence="8">
    <location>
        <begin position="331"/>
        <end position="351"/>
    </location>
</feature>
<evidence type="ECO:0000256" key="7">
    <source>
        <dbReference type="ARBA" id="ARBA00023136"/>
    </source>
</evidence>
<proteinExistence type="inferred from homology"/>
<comment type="similarity">
    <text evidence="2">Belongs to the amino acid-polyamine-organocation (APC) superfamily. Spore germination protein (SGP) (TC 2.A.3.9) family.</text>
</comment>
<dbReference type="PANTHER" id="PTHR34975:SF2">
    <property type="entry name" value="SPORE GERMINATION PROTEIN A2"/>
    <property type="match status" value="1"/>
</dbReference>
<comment type="caution">
    <text evidence="9">The sequence shown here is derived from an EMBL/GenBank/DDBJ whole genome shotgun (WGS) entry which is preliminary data.</text>
</comment>
<keyword evidence="10" id="KW-1185">Reference proteome</keyword>
<accession>A0A3M8DMM7</accession>
<feature type="transmembrane region" description="Helical" evidence="8">
    <location>
        <begin position="182"/>
        <end position="202"/>
    </location>
</feature>
<feature type="transmembrane region" description="Helical" evidence="8">
    <location>
        <begin position="214"/>
        <end position="240"/>
    </location>
</feature>
<feature type="transmembrane region" description="Helical" evidence="8">
    <location>
        <begin position="267"/>
        <end position="289"/>
    </location>
</feature>
<reference evidence="9 10" key="1">
    <citation type="submission" date="2018-10" db="EMBL/GenBank/DDBJ databases">
        <title>Phylogenomics of Brevibacillus.</title>
        <authorList>
            <person name="Dunlap C."/>
        </authorList>
    </citation>
    <scope>NUCLEOTIDE SEQUENCE [LARGE SCALE GENOMIC DNA]</scope>
    <source>
        <strain evidence="9 10">JCM 15774</strain>
    </source>
</reference>
<dbReference type="RefSeq" id="WP_122923348.1">
    <property type="nucleotide sequence ID" value="NZ_RHHU01000003.1"/>
</dbReference>
<dbReference type="AlphaFoldDB" id="A0A3M8DMM7"/>
<keyword evidence="7 8" id="KW-0472">Membrane</keyword>
<evidence type="ECO:0000256" key="6">
    <source>
        <dbReference type="ARBA" id="ARBA00022989"/>
    </source>
</evidence>
<organism evidence="9 10">
    <name type="scientific">Brevibacillus nitrificans</name>
    <dbReference type="NCBI Taxonomy" id="651560"/>
    <lineage>
        <taxon>Bacteria</taxon>
        <taxon>Bacillati</taxon>
        <taxon>Bacillota</taxon>
        <taxon>Bacilli</taxon>
        <taxon>Bacillales</taxon>
        <taxon>Paenibacillaceae</taxon>
        <taxon>Brevibacillus</taxon>
    </lineage>
</organism>
<keyword evidence="6 8" id="KW-1133">Transmembrane helix</keyword>
<keyword evidence="5 8" id="KW-0812">Transmembrane</keyword>
<feature type="transmembrane region" description="Helical" evidence="8">
    <location>
        <begin position="80"/>
        <end position="104"/>
    </location>
</feature>
<dbReference type="InterPro" id="IPR004761">
    <property type="entry name" value="Spore_GerAB"/>
</dbReference>
<evidence type="ECO:0000256" key="2">
    <source>
        <dbReference type="ARBA" id="ARBA00007998"/>
    </source>
</evidence>
<evidence type="ECO:0000256" key="8">
    <source>
        <dbReference type="SAM" id="Phobius"/>
    </source>
</evidence>
<protein>
    <submittedName>
        <fullName evidence="9">Spore gernimation protein</fullName>
    </submittedName>
</protein>
<feature type="transmembrane region" description="Helical" evidence="8">
    <location>
        <begin position="38"/>
        <end position="60"/>
    </location>
</feature>
<keyword evidence="3" id="KW-0813">Transport</keyword>
<sequence length="360" mass="40387">MGTKVISRLQWVSIQCMSLPIIGHVLLIHPIIKAGGKDGWISALVSIPVGLLFAGTINLLKSYSIDTTLIKAAYETAGKVLAIFLSGILIGYFLFLSVATLRGFEEFMKVSFMPDTPLWAFGASLMLLVWFSLHRNIEATARVAVILFLLILITGSIVGLNLHQEKEYTRILPILENGWDPVVNATVYFISMWSELILISMLQTKWLGARHDFSGHSFVVIFNALLAALMVFGIISVFGLPLSETLDWPVQNEVRMLKFGFIDRGDIYGLFTMSAGCYIRVTVFLFAVCEIFSFWSSSYKLVTLPVCLLVLLLSIYAFHNHSQFTQIITSFYQYGYLIMGVPLLALVIFIITKRKTQVRN</sequence>
<dbReference type="Proteomes" id="UP000269573">
    <property type="component" value="Unassembled WGS sequence"/>
</dbReference>
<feature type="transmembrane region" description="Helical" evidence="8">
    <location>
        <begin position="145"/>
        <end position="162"/>
    </location>
</feature>
<feature type="transmembrane region" description="Helical" evidence="8">
    <location>
        <begin position="12"/>
        <end position="32"/>
    </location>
</feature>
<evidence type="ECO:0000256" key="3">
    <source>
        <dbReference type="ARBA" id="ARBA00022448"/>
    </source>
</evidence>
<dbReference type="NCBIfam" id="TIGR00912">
    <property type="entry name" value="2A0309"/>
    <property type="match status" value="1"/>
</dbReference>
<dbReference type="Pfam" id="PF03845">
    <property type="entry name" value="Spore_permease"/>
    <property type="match status" value="1"/>
</dbReference>
<evidence type="ECO:0000256" key="5">
    <source>
        <dbReference type="ARBA" id="ARBA00022692"/>
    </source>
</evidence>
<dbReference type="EMBL" id="RHHU01000003">
    <property type="protein sequence ID" value="RNB89328.1"/>
    <property type="molecule type" value="Genomic_DNA"/>
</dbReference>
<name>A0A3M8DMM7_9BACL</name>
<evidence type="ECO:0000256" key="4">
    <source>
        <dbReference type="ARBA" id="ARBA00022544"/>
    </source>
</evidence>
<dbReference type="GO" id="GO:0009847">
    <property type="term" value="P:spore germination"/>
    <property type="evidence" value="ECO:0007669"/>
    <property type="project" value="InterPro"/>
</dbReference>
<dbReference type="PANTHER" id="PTHR34975">
    <property type="entry name" value="SPORE GERMINATION PROTEIN A2"/>
    <property type="match status" value="1"/>
</dbReference>
<dbReference type="GO" id="GO:0016020">
    <property type="term" value="C:membrane"/>
    <property type="evidence" value="ECO:0007669"/>
    <property type="project" value="UniProtKB-SubCell"/>
</dbReference>
<evidence type="ECO:0000256" key="1">
    <source>
        <dbReference type="ARBA" id="ARBA00004141"/>
    </source>
</evidence>
<evidence type="ECO:0000313" key="9">
    <source>
        <dbReference type="EMBL" id="RNB89328.1"/>
    </source>
</evidence>
<comment type="subcellular location">
    <subcellularLocation>
        <location evidence="1">Membrane</location>
        <topology evidence="1">Multi-pass membrane protein</topology>
    </subcellularLocation>
</comment>
<feature type="transmembrane region" description="Helical" evidence="8">
    <location>
        <begin position="116"/>
        <end position="133"/>
    </location>
</feature>
<keyword evidence="4" id="KW-0309">Germination</keyword>
<evidence type="ECO:0000313" key="10">
    <source>
        <dbReference type="Proteomes" id="UP000269573"/>
    </source>
</evidence>